<dbReference type="PANTHER" id="PTHR35184:SF1">
    <property type="entry name" value="INTEGRAL MEMBRANE PROTEIN"/>
    <property type="match status" value="1"/>
</dbReference>
<dbReference type="PANTHER" id="PTHR35184">
    <property type="entry name" value="YALI0C10208P"/>
    <property type="match status" value="1"/>
</dbReference>
<evidence type="ECO:0000313" key="3">
    <source>
        <dbReference type="Proteomes" id="UP000184255"/>
    </source>
</evidence>
<dbReference type="InterPro" id="IPR021460">
    <property type="entry name" value="DUF3112"/>
</dbReference>
<gene>
    <name evidence="2" type="ORF">FMAN_16260</name>
</gene>
<name>A0A1L7UCN6_FUSMA</name>
<organism evidence="2 3">
    <name type="scientific">Fusarium mangiferae</name>
    <name type="common">Mango malformation disease fungus</name>
    <dbReference type="NCBI Taxonomy" id="192010"/>
    <lineage>
        <taxon>Eukaryota</taxon>
        <taxon>Fungi</taxon>
        <taxon>Dikarya</taxon>
        <taxon>Ascomycota</taxon>
        <taxon>Pezizomycotina</taxon>
        <taxon>Sordariomycetes</taxon>
        <taxon>Hypocreomycetidae</taxon>
        <taxon>Hypocreales</taxon>
        <taxon>Nectriaceae</taxon>
        <taxon>Fusarium</taxon>
        <taxon>Fusarium fujikuroi species complex</taxon>
    </lineage>
</organism>
<keyword evidence="1" id="KW-0472">Membrane</keyword>
<feature type="transmembrane region" description="Helical" evidence="1">
    <location>
        <begin position="60"/>
        <end position="83"/>
    </location>
</feature>
<dbReference type="GeneID" id="65095050"/>
<dbReference type="AlphaFoldDB" id="A0A1L7UCN6"/>
<evidence type="ECO:0008006" key="4">
    <source>
        <dbReference type="Google" id="ProtNLM"/>
    </source>
</evidence>
<evidence type="ECO:0000256" key="1">
    <source>
        <dbReference type="SAM" id="Phobius"/>
    </source>
</evidence>
<feature type="transmembrane region" description="Helical" evidence="1">
    <location>
        <begin position="140"/>
        <end position="160"/>
    </location>
</feature>
<accession>A0A1L7UCN6</accession>
<feature type="transmembrane region" description="Helical" evidence="1">
    <location>
        <begin position="172"/>
        <end position="195"/>
    </location>
</feature>
<feature type="transmembrane region" description="Helical" evidence="1">
    <location>
        <begin position="215"/>
        <end position="235"/>
    </location>
</feature>
<keyword evidence="3" id="KW-1185">Reference proteome</keyword>
<comment type="caution">
    <text evidence="2">The sequence shown here is derived from an EMBL/GenBank/DDBJ whole genome shotgun (WGS) entry which is preliminary data.</text>
</comment>
<proteinExistence type="predicted"/>
<dbReference type="RefSeq" id="XP_041691111.1">
    <property type="nucleotide sequence ID" value="XM_041825763.1"/>
</dbReference>
<protein>
    <recommendedName>
        <fullName evidence="4">Integral membrane protein</fullName>
    </recommendedName>
</protein>
<feature type="transmembrane region" description="Helical" evidence="1">
    <location>
        <begin position="255"/>
        <end position="272"/>
    </location>
</feature>
<dbReference type="VEuPathDB" id="FungiDB:FMAN_16260"/>
<keyword evidence="1" id="KW-0812">Transmembrane</keyword>
<keyword evidence="1" id="KW-1133">Transmembrane helix</keyword>
<dbReference type="Proteomes" id="UP000184255">
    <property type="component" value="Unassembled WGS sequence"/>
</dbReference>
<dbReference type="EMBL" id="FCQH01000023">
    <property type="protein sequence ID" value="CVL08484.1"/>
    <property type="molecule type" value="Genomic_DNA"/>
</dbReference>
<evidence type="ECO:0000313" key="2">
    <source>
        <dbReference type="EMBL" id="CVL08484.1"/>
    </source>
</evidence>
<feature type="transmembrane region" description="Helical" evidence="1">
    <location>
        <begin position="95"/>
        <end position="119"/>
    </location>
</feature>
<dbReference type="Pfam" id="PF11309">
    <property type="entry name" value="DUF3112"/>
    <property type="match status" value="1"/>
</dbReference>
<reference evidence="3" key="1">
    <citation type="journal article" date="2016" name="Genome Biol. Evol.">
        <title>Comparative 'omics' of the Fusarium fujikuroi species complex highlights differences in genetic potential and metabolite synthesis.</title>
        <authorList>
            <person name="Niehaus E.-M."/>
            <person name="Muensterkoetter M."/>
            <person name="Proctor R.H."/>
            <person name="Brown D.W."/>
            <person name="Sharon A."/>
            <person name="Idan Y."/>
            <person name="Oren-Young L."/>
            <person name="Sieber C.M."/>
            <person name="Novak O."/>
            <person name="Pencik A."/>
            <person name="Tarkowska D."/>
            <person name="Hromadova K."/>
            <person name="Freeman S."/>
            <person name="Maymon M."/>
            <person name="Elazar M."/>
            <person name="Youssef S.A."/>
            <person name="El-Shabrawy E.S.M."/>
            <person name="Shalaby A.B.A."/>
            <person name="Houterman P."/>
            <person name="Brock N.L."/>
            <person name="Burkhardt I."/>
            <person name="Tsavkelova E.A."/>
            <person name="Dickschat J.S."/>
            <person name="Galuszka P."/>
            <person name="Gueldener U."/>
            <person name="Tudzynski B."/>
        </authorList>
    </citation>
    <scope>NUCLEOTIDE SEQUENCE [LARGE SCALE GENOMIC DNA]</scope>
    <source>
        <strain evidence="3">MRC7560</strain>
    </source>
</reference>
<sequence length="303" mass="33816">MLTSFEKRGRLYPPTTAGLGGVPSNQIDTPICAVFIVLYICFAATNMTIFQKNRRRNYKFILSGVLFGFCMARVTTLVLRIAWANRQHNVRLAVAANILVNAGILLIYIINVILSQRVLRAKQPLIGWHPILRVGTKISYSLIPGVLVMVITSTVVQLYSESPDIRSSCRDVQLAAVTYLLFFTCIPILHVAGAISLPRRNDGETFGEGSMRAKVLIVTLSSCMCITIAGFKAGAYWAHPRLLSNPAWYHSKSCFYVFNFMLEVIILCLLTFSRIDKRFYIPNGSTKHGDYSCTKLETSDTSV</sequence>
<feature type="transmembrane region" description="Helical" evidence="1">
    <location>
        <begin position="27"/>
        <end position="48"/>
    </location>
</feature>